<dbReference type="AlphaFoldDB" id="A0AA39IUV3"/>
<name>A0AA39IUV3_9BILA</name>
<feature type="transmembrane region" description="Helical" evidence="1">
    <location>
        <begin position="109"/>
        <end position="131"/>
    </location>
</feature>
<protein>
    <submittedName>
        <fullName evidence="2">Uncharacterized protein</fullName>
    </submittedName>
</protein>
<evidence type="ECO:0000313" key="2">
    <source>
        <dbReference type="EMBL" id="KAK0429418.1"/>
    </source>
</evidence>
<keyword evidence="1" id="KW-0812">Transmembrane</keyword>
<keyword evidence="1" id="KW-0472">Membrane</keyword>
<dbReference type="EMBL" id="JAUCMV010000001">
    <property type="protein sequence ID" value="KAK0429418.1"/>
    <property type="molecule type" value="Genomic_DNA"/>
</dbReference>
<evidence type="ECO:0000256" key="1">
    <source>
        <dbReference type="SAM" id="Phobius"/>
    </source>
</evidence>
<organism evidence="2 3">
    <name type="scientific">Steinernema hermaphroditum</name>
    <dbReference type="NCBI Taxonomy" id="289476"/>
    <lineage>
        <taxon>Eukaryota</taxon>
        <taxon>Metazoa</taxon>
        <taxon>Ecdysozoa</taxon>
        <taxon>Nematoda</taxon>
        <taxon>Chromadorea</taxon>
        <taxon>Rhabditida</taxon>
        <taxon>Tylenchina</taxon>
        <taxon>Panagrolaimomorpha</taxon>
        <taxon>Strongyloidoidea</taxon>
        <taxon>Steinernematidae</taxon>
        <taxon>Steinernema</taxon>
    </lineage>
</organism>
<feature type="transmembrane region" description="Helical" evidence="1">
    <location>
        <begin position="7"/>
        <end position="26"/>
    </location>
</feature>
<keyword evidence="1" id="KW-1133">Transmembrane helix</keyword>
<keyword evidence="3" id="KW-1185">Reference proteome</keyword>
<reference evidence="2" key="1">
    <citation type="submission" date="2023-06" db="EMBL/GenBank/DDBJ databases">
        <title>Genomic analysis of the entomopathogenic nematode Steinernema hermaphroditum.</title>
        <authorList>
            <person name="Schwarz E.M."/>
            <person name="Heppert J.K."/>
            <person name="Baniya A."/>
            <person name="Schwartz H.T."/>
            <person name="Tan C.-H."/>
            <person name="Antoshechkin I."/>
            <person name="Sternberg P.W."/>
            <person name="Goodrich-Blair H."/>
            <person name="Dillman A.R."/>
        </authorList>
    </citation>
    <scope>NUCLEOTIDE SEQUENCE</scope>
    <source>
        <strain evidence="2">PS9179</strain>
        <tissue evidence="2">Whole animal</tissue>
    </source>
</reference>
<proteinExistence type="predicted"/>
<sequence length="156" mass="17377">MAKKMAVVLRIFTVIALLVLFGFHFADFAINCETSVAAATTTQTPSKLCEPTWFNNQYRKGNYRTIETHGIPWWRSSLGITVFVFNILFIAAAVFFVVNSFIGLVRAQLFTFLKVILCVCLFIFAGLIVIARGEANSPIGFIAAVLFMTDTAVYDE</sequence>
<evidence type="ECO:0000313" key="3">
    <source>
        <dbReference type="Proteomes" id="UP001175271"/>
    </source>
</evidence>
<comment type="caution">
    <text evidence="2">The sequence shown here is derived from an EMBL/GenBank/DDBJ whole genome shotgun (WGS) entry which is preliminary data.</text>
</comment>
<gene>
    <name evidence="2" type="ORF">QR680_011371</name>
</gene>
<feature type="transmembrane region" description="Helical" evidence="1">
    <location>
        <begin position="78"/>
        <end position="102"/>
    </location>
</feature>
<dbReference type="Proteomes" id="UP001175271">
    <property type="component" value="Unassembled WGS sequence"/>
</dbReference>
<accession>A0AA39IUV3</accession>